<dbReference type="Pfam" id="PF13855">
    <property type="entry name" value="LRR_8"/>
    <property type="match status" value="1"/>
</dbReference>
<protein>
    <submittedName>
        <fullName evidence="4">Protein phosphatase 1 regulatory subunit 42-like</fullName>
    </submittedName>
</protein>
<dbReference type="PROSITE" id="PS51450">
    <property type="entry name" value="LRR"/>
    <property type="match status" value="4"/>
</dbReference>
<evidence type="ECO:0000313" key="4">
    <source>
        <dbReference type="RefSeq" id="XP_026290166.1"/>
    </source>
</evidence>
<evidence type="ECO:0000256" key="2">
    <source>
        <dbReference type="ARBA" id="ARBA00022737"/>
    </source>
</evidence>
<keyword evidence="1" id="KW-0433">Leucine-rich repeat</keyword>
<proteinExistence type="predicted"/>
<dbReference type="Proteomes" id="UP000504606">
    <property type="component" value="Unplaced"/>
</dbReference>
<accession>A0A6J1TH39</accession>
<dbReference type="InterPro" id="IPR025875">
    <property type="entry name" value="Leu-rich_rpt_4"/>
</dbReference>
<dbReference type="AlphaFoldDB" id="A0A6J1TH39"/>
<keyword evidence="3" id="KW-1185">Reference proteome</keyword>
<gene>
    <name evidence="4" type="primary">LOC113214882</name>
</gene>
<dbReference type="PANTHER" id="PTHR46652">
    <property type="entry name" value="LEUCINE-RICH REPEAT AND IQ DOMAIN-CONTAINING PROTEIN 1-RELATED"/>
    <property type="match status" value="1"/>
</dbReference>
<sequence length="425" mass="47861">MVRVTLHYLSRKGSENAAKHNKDPKEHTRKLTHLYLNDQYIDSIGDISACRNLKVLYLQNNQLQRVENLEFATQLTHLYLQRNNILKMNGFDGLVALQKLYLGHNSISVVEGLENLKCLQELHVEHQKLCPGEEIMFDPRSIAALGYTLNVLNLQGNGLTSLEDLVGLDRIRILLVSSNNLKDVTKLQAFLNVVPTLEELDMRDNPVVLDYKNCNRILASAHNLRVFNGRKISVVTLDFMKKFEEHQKKVSACPTLMPSSQLVSSISELAHNLPEALAKDVTSSIFREASRRNDGVGEKEAELSSSTELALSVQSNAGSFFHFPAFKSSTCLHYDGHTIPKPFHRHILSSAQLGQKAQFSRKMVHCPFSVLNKIEDLRSNMEVVCTTNQPENDVHEIVRADCGDMVWDKNNSIIEPGKKEYASGT</sequence>
<dbReference type="KEGG" id="foc:113214882"/>
<dbReference type="SMART" id="SM00365">
    <property type="entry name" value="LRR_SD22"/>
    <property type="match status" value="3"/>
</dbReference>
<dbReference type="Pfam" id="PF12799">
    <property type="entry name" value="LRR_4"/>
    <property type="match status" value="1"/>
</dbReference>
<evidence type="ECO:0000256" key="1">
    <source>
        <dbReference type="ARBA" id="ARBA00022614"/>
    </source>
</evidence>
<dbReference type="GeneID" id="113214882"/>
<dbReference type="RefSeq" id="XP_026290166.1">
    <property type="nucleotide sequence ID" value="XM_026434381.2"/>
</dbReference>
<name>A0A6J1TH39_FRAOC</name>
<dbReference type="PANTHER" id="PTHR46652:SF3">
    <property type="entry name" value="LEUCINE-RICH REPEAT-CONTAINING PROTEIN 9"/>
    <property type="match status" value="1"/>
</dbReference>
<organism evidence="3 4">
    <name type="scientific">Frankliniella occidentalis</name>
    <name type="common">Western flower thrips</name>
    <name type="synonym">Euthrips occidentalis</name>
    <dbReference type="NCBI Taxonomy" id="133901"/>
    <lineage>
        <taxon>Eukaryota</taxon>
        <taxon>Metazoa</taxon>
        <taxon>Ecdysozoa</taxon>
        <taxon>Arthropoda</taxon>
        <taxon>Hexapoda</taxon>
        <taxon>Insecta</taxon>
        <taxon>Pterygota</taxon>
        <taxon>Neoptera</taxon>
        <taxon>Paraneoptera</taxon>
        <taxon>Thysanoptera</taxon>
        <taxon>Terebrantia</taxon>
        <taxon>Thripoidea</taxon>
        <taxon>Thripidae</taxon>
        <taxon>Frankliniella</taxon>
    </lineage>
</organism>
<evidence type="ECO:0000313" key="3">
    <source>
        <dbReference type="Proteomes" id="UP000504606"/>
    </source>
</evidence>
<dbReference type="InterPro" id="IPR050836">
    <property type="entry name" value="SDS22/Internalin_LRR"/>
</dbReference>
<dbReference type="OrthoDB" id="10262005at2759"/>
<dbReference type="InterPro" id="IPR001611">
    <property type="entry name" value="Leu-rich_rpt"/>
</dbReference>
<keyword evidence="2" id="KW-0677">Repeat</keyword>
<reference evidence="4" key="1">
    <citation type="submission" date="2025-08" db="UniProtKB">
        <authorList>
            <consortium name="RefSeq"/>
        </authorList>
    </citation>
    <scope>IDENTIFICATION</scope>
    <source>
        <tissue evidence="4">Whole organism</tissue>
    </source>
</reference>
<dbReference type="Gene3D" id="3.80.10.10">
    <property type="entry name" value="Ribonuclease Inhibitor"/>
    <property type="match status" value="2"/>
</dbReference>
<dbReference type="SUPFAM" id="SSF52058">
    <property type="entry name" value="L domain-like"/>
    <property type="match status" value="1"/>
</dbReference>
<dbReference type="InterPro" id="IPR032675">
    <property type="entry name" value="LRR_dom_sf"/>
</dbReference>
<dbReference type="CDD" id="cd21340">
    <property type="entry name" value="PPP1R42"/>
    <property type="match status" value="1"/>
</dbReference>